<feature type="domain" description="DZIP3-like HEPN" evidence="1">
    <location>
        <begin position="79"/>
        <end position="199"/>
    </location>
</feature>
<name>A0A6J8C6N3_MYTCO</name>
<keyword evidence="3" id="KW-1185">Reference proteome</keyword>
<sequence length="220" mass="25923">MDKEGRRRFFVVISAFVEVVMPVLRKRIERDFLNKNIRTFRDFLNSKPILHTLFHLCFGGMMCCTDTINCISCRSSPIYKTQWYILFVENRSVCGRLCHCNYTANTIQLKDIDITLAATILRNCCILSPAEGKSVDTLRKYKNTLLSHHTKGTLTEPDFKEIWRVIRINIMIIDNSMEFKNDLMTMEKKTLDETLCQQYYTHCVDVFKSLEKVRQYEITF</sequence>
<dbReference type="OrthoDB" id="6096011at2759"/>
<evidence type="ECO:0000313" key="3">
    <source>
        <dbReference type="Proteomes" id="UP000507470"/>
    </source>
</evidence>
<dbReference type="Proteomes" id="UP000507470">
    <property type="component" value="Unassembled WGS sequence"/>
</dbReference>
<dbReference type="Pfam" id="PF18738">
    <property type="entry name" value="HEPN_DZIP3"/>
    <property type="match status" value="1"/>
</dbReference>
<gene>
    <name evidence="2" type="ORF">MCOR_26373</name>
</gene>
<protein>
    <recommendedName>
        <fullName evidence="1">DZIP3-like HEPN domain-containing protein</fullName>
    </recommendedName>
</protein>
<reference evidence="2 3" key="1">
    <citation type="submission" date="2020-06" db="EMBL/GenBank/DDBJ databases">
        <authorList>
            <person name="Li R."/>
            <person name="Bekaert M."/>
        </authorList>
    </citation>
    <scope>NUCLEOTIDE SEQUENCE [LARGE SCALE GENOMIC DNA]</scope>
    <source>
        <strain evidence="3">wild</strain>
    </source>
</reference>
<evidence type="ECO:0000313" key="2">
    <source>
        <dbReference type="EMBL" id="CAC5391362.1"/>
    </source>
</evidence>
<dbReference type="InterPro" id="IPR041249">
    <property type="entry name" value="HEPN_DZIP3"/>
</dbReference>
<proteinExistence type="predicted"/>
<evidence type="ECO:0000259" key="1">
    <source>
        <dbReference type="Pfam" id="PF18738"/>
    </source>
</evidence>
<accession>A0A6J8C6N3</accession>
<dbReference type="AlphaFoldDB" id="A0A6J8C6N3"/>
<organism evidence="2 3">
    <name type="scientific">Mytilus coruscus</name>
    <name type="common">Sea mussel</name>
    <dbReference type="NCBI Taxonomy" id="42192"/>
    <lineage>
        <taxon>Eukaryota</taxon>
        <taxon>Metazoa</taxon>
        <taxon>Spiralia</taxon>
        <taxon>Lophotrochozoa</taxon>
        <taxon>Mollusca</taxon>
        <taxon>Bivalvia</taxon>
        <taxon>Autobranchia</taxon>
        <taxon>Pteriomorphia</taxon>
        <taxon>Mytilida</taxon>
        <taxon>Mytiloidea</taxon>
        <taxon>Mytilidae</taxon>
        <taxon>Mytilinae</taxon>
        <taxon>Mytilus</taxon>
    </lineage>
</organism>
<dbReference type="EMBL" id="CACVKT020004709">
    <property type="protein sequence ID" value="CAC5391362.1"/>
    <property type="molecule type" value="Genomic_DNA"/>
</dbReference>